<evidence type="ECO:0000256" key="1">
    <source>
        <dbReference type="SAM" id="MobiDB-lite"/>
    </source>
</evidence>
<reference evidence="2 6" key="2">
    <citation type="submission" date="2020-02" db="EMBL/GenBank/DDBJ databases">
        <title>Whole genome shot-gun sequencing of clinical Carbapenem resistant A. baumannii.</title>
        <authorList>
            <person name="Veeraraghavan B."/>
            <person name="Mathur P."/>
            <person name="Vijayakumar S."/>
            <person name="Vasudevan K."/>
            <person name="Lincy M."/>
            <person name="Kirubananthan A."/>
        </authorList>
    </citation>
    <scope>NUCLEOTIDE SEQUENCE [LARGE SCALE GENOMIC DNA]</scope>
    <source>
        <strain evidence="2 6">SP816</strain>
    </source>
</reference>
<accession>A0A090BEJ8</accession>
<evidence type="ECO:0000313" key="7">
    <source>
        <dbReference type="Proteomes" id="UP000664966"/>
    </source>
</evidence>
<evidence type="ECO:0000313" key="3">
    <source>
        <dbReference type="EMBL" id="OWK66074.1"/>
    </source>
</evidence>
<dbReference type="RefSeq" id="WP_045544686.1">
    <property type="nucleotide sequence ID" value="NZ_AP014650.1"/>
</dbReference>
<evidence type="ECO:0000313" key="2">
    <source>
        <dbReference type="EMBL" id="NDW42175.1"/>
    </source>
</evidence>
<evidence type="ECO:0000313" key="5">
    <source>
        <dbReference type="Proteomes" id="UP000197394"/>
    </source>
</evidence>
<dbReference type="EMBL" id="JAAGTY010000015">
    <property type="protein sequence ID" value="NDW42175.1"/>
    <property type="molecule type" value="Genomic_DNA"/>
</dbReference>
<proteinExistence type="predicted"/>
<keyword evidence="4" id="KW-0614">Plasmid</keyword>
<dbReference type="Proteomes" id="UP000664966">
    <property type="component" value="Plasmid p1KSK6"/>
</dbReference>
<evidence type="ECO:0000313" key="4">
    <source>
        <dbReference type="EMBL" id="QTK45538.1"/>
    </source>
</evidence>
<gene>
    <name evidence="3" type="ORF">CBE85_13830</name>
    <name evidence="2" type="ORF">G3N53_13950</name>
    <name evidence="4" type="ORF">J6E47_20385</name>
</gene>
<protein>
    <submittedName>
        <fullName evidence="2">Uncharacterized protein</fullName>
    </submittedName>
</protein>
<sequence length="497" mass="58567">MRIFKYELEDALQSLDNSVSYAGFINKLFPTFISKDVDNINTITINILLKKIQDLLSSGYYSVFINYKNYMTNGERVWGIHHFCMCIYLHENFEPFGTYSWDASSHPQMILDFWSFTSSNKYELHEVGLTYNQVNNSDHTERMNIDIEMAWEELVILNPTFNFPFFRNFFYLSCLSIFNISEYQKFGKLLSLNYSIDHLLDQLRHNLFNFLDLLDDYMLNIDLSESTYSFTDSTSFTMFAEVSEQDLLNYDFSFVSDSSSSEDSTAQQSQTFSTSDTHSAPSRVDSSYLSFLSKQDIHEEITSNYVRELIKQFFYNYSKVSFSIHNTSIPSGFVADFLDYLNRSLEQIFIKVESLKVNYLKLQFIYQTSHTLSSMYFYKYIVDNYTSIFINISVPESLKKEVLVKVRSLSIFIKNKINKLNDVLVHDPLFINVYSLVFFYLDSFSQSLNYIRCSGGELDKDRLDLIYNNELEYIDALDFNFFQYLARRLPRQVYRLP</sequence>
<dbReference type="EMBL" id="CP072271">
    <property type="protein sequence ID" value="QTK45538.1"/>
    <property type="molecule type" value="Genomic_DNA"/>
</dbReference>
<dbReference type="EMBL" id="NGKM01000014">
    <property type="protein sequence ID" value="OWK66074.1"/>
    <property type="molecule type" value="Genomic_DNA"/>
</dbReference>
<geneLocation type="plasmid" evidence="4 7">
    <name>p1KSK6</name>
</geneLocation>
<reference evidence="4" key="3">
    <citation type="submission" date="2021-03" db="EMBL/GenBank/DDBJ databases">
        <title>Complete genome sequencing of Acinetobacter baumannii.</title>
        <authorList>
            <person name="Yadav B."/>
            <person name="Makwana N."/>
            <person name="Kharat A.S."/>
            <person name="Veeraraghavan B."/>
            <person name="Vijayakumar S."/>
            <person name="Priya M."/>
        </authorList>
    </citation>
    <scope>NUCLEOTIDE SEQUENCE</scope>
    <source>
        <strain evidence="4">KSK6</strain>
        <plasmid evidence="4">p1KSK6</plasmid>
    </source>
</reference>
<feature type="compositionally biased region" description="Low complexity" evidence="1">
    <location>
        <begin position="261"/>
        <end position="279"/>
    </location>
</feature>
<feature type="region of interest" description="Disordered" evidence="1">
    <location>
        <begin position="261"/>
        <end position="283"/>
    </location>
</feature>
<reference evidence="3 5" key="1">
    <citation type="submission" date="2017-05" db="EMBL/GenBank/DDBJ databases">
        <title>Draft genome sequence of MDR A. baumannii AB360.</title>
        <authorList>
            <person name="Wareham D.W."/>
            <person name="Bean D.C."/>
        </authorList>
    </citation>
    <scope>NUCLEOTIDE SEQUENCE [LARGE SCALE GENOMIC DNA]</scope>
    <source>
        <strain evidence="3 5">AB360</strain>
    </source>
</reference>
<dbReference type="Proteomes" id="UP000470018">
    <property type="component" value="Unassembled WGS sequence"/>
</dbReference>
<organism evidence="2 6">
    <name type="scientific">Acinetobacter baumannii</name>
    <dbReference type="NCBI Taxonomy" id="470"/>
    <lineage>
        <taxon>Bacteria</taxon>
        <taxon>Pseudomonadati</taxon>
        <taxon>Pseudomonadota</taxon>
        <taxon>Gammaproteobacteria</taxon>
        <taxon>Moraxellales</taxon>
        <taxon>Moraxellaceae</taxon>
        <taxon>Acinetobacter</taxon>
        <taxon>Acinetobacter calcoaceticus/baumannii complex</taxon>
    </lineage>
</organism>
<dbReference type="Proteomes" id="UP000197394">
    <property type="component" value="Unassembled WGS sequence"/>
</dbReference>
<evidence type="ECO:0000313" key="6">
    <source>
        <dbReference type="Proteomes" id="UP000470018"/>
    </source>
</evidence>
<name>A0A090BEJ8_ACIBA</name>
<dbReference type="AlphaFoldDB" id="A0A090BEJ8"/>